<evidence type="ECO:0000256" key="1">
    <source>
        <dbReference type="SAM" id="Phobius"/>
    </source>
</evidence>
<feature type="transmembrane region" description="Helical" evidence="1">
    <location>
        <begin position="45"/>
        <end position="65"/>
    </location>
</feature>
<evidence type="ECO:0000313" key="2">
    <source>
        <dbReference type="EMBL" id="QYS95736.1"/>
    </source>
</evidence>
<organism evidence="2 3">
    <name type="scientific">Trichoderma simmonsii</name>
    <dbReference type="NCBI Taxonomy" id="1491479"/>
    <lineage>
        <taxon>Eukaryota</taxon>
        <taxon>Fungi</taxon>
        <taxon>Dikarya</taxon>
        <taxon>Ascomycota</taxon>
        <taxon>Pezizomycotina</taxon>
        <taxon>Sordariomycetes</taxon>
        <taxon>Hypocreomycetidae</taxon>
        <taxon>Hypocreales</taxon>
        <taxon>Hypocreaceae</taxon>
        <taxon>Trichoderma</taxon>
    </lineage>
</organism>
<keyword evidence="1" id="KW-0472">Membrane</keyword>
<evidence type="ECO:0000313" key="3">
    <source>
        <dbReference type="Proteomes" id="UP000826661"/>
    </source>
</evidence>
<proteinExistence type="predicted"/>
<keyword evidence="1" id="KW-0812">Transmembrane</keyword>
<keyword evidence="3" id="KW-1185">Reference proteome</keyword>
<gene>
    <name evidence="2" type="ORF">H0G86_003011</name>
</gene>
<keyword evidence="1" id="KW-1133">Transmembrane helix</keyword>
<reference evidence="2 3" key="1">
    <citation type="journal article" date="2021" name="BMC Genomics">
        <title>Telomere-to-telomere genome assembly of asparaginase-producing Trichoderma simmonsii.</title>
        <authorList>
            <person name="Chung D."/>
            <person name="Kwon Y.M."/>
            <person name="Yang Y."/>
        </authorList>
    </citation>
    <scope>NUCLEOTIDE SEQUENCE [LARGE SCALE GENOMIC DNA]</scope>
    <source>
        <strain evidence="2 3">GH-Sj1</strain>
    </source>
</reference>
<accession>A0A8G0L4N3</accession>
<dbReference type="AlphaFoldDB" id="A0A8G0L4N3"/>
<protein>
    <submittedName>
        <fullName evidence="2">Uncharacterized protein</fullName>
    </submittedName>
</protein>
<name>A0A8G0L4N3_9HYPO</name>
<dbReference type="EMBL" id="CP075865">
    <property type="protein sequence ID" value="QYS95736.1"/>
    <property type="molecule type" value="Genomic_DNA"/>
</dbReference>
<dbReference type="Proteomes" id="UP000826661">
    <property type="component" value="Chromosome II"/>
</dbReference>
<sequence>MFSTVVSQATRAAFSTSARALKPADASISASARNWRNLSPQSRRYIAYGVATCLAVDGYLVYNYAPWIVGLEKRD</sequence>